<reference evidence="2 3" key="1">
    <citation type="submission" date="2024-02" db="EMBL/GenBank/DDBJ databases">
        <authorList>
            <person name="Vignale AGUSTIN F."/>
            <person name="Sosa J E."/>
            <person name="Modenutti C."/>
        </authorList>
    </citation>
    <scope>NUCLEOTIDE SEQUENCE [LARGE SCALE GENOMIC DNA]</scope>
</reference>
<keyword evidence="3" id="KW-1185">Reference proteome</keyword>
<organism evidence="2 3">
    <name type="scientific">Ilex paraguariensis</name>
    <name type="common">yerba mate</name>
    <dbReference type="NCBI Taxonomy" id="185542"/>
    <lineage>
        <taxon>Eukaryota</taxon>
        <taxon>Viridiplantae</taxon>
        <taxon>Streptophyta</taxon>
        <taxon>Embryophyta</taxon>
        <taxon>Tracheophyta</taxon>
        <taxon>Spermatophyta</taxon>
        <taxon>Magnoliopsida</taxon>
        <taxon>eudicotyledons</taxon>
        <taxon>Gunneridae</taxon>
        <taxon>Pentapetalae</taxon>
        <taxon>asterids</taxon>
        <taxon>campanulids</taxon>
        <taxon>Aquifoliales</taxon>
        <taxon>Aquifoliaceae</taxon>
        <taxon>Ilex</taxon>
    </lineage>
</organism>
<name>A0ABC8S046_9AQUA</name>
<accession>A0ABC8S046</accession>
<evidence type="ECO:0000313" key="2">
    <source>
        <dbReference type="EMBL" id="CAK9150599.1"/>
    </source>
</evidence>
<evidence type="ECO:0000256" key="1">
    <source>
        <dbReference type="SAM" id="MobiDB-lite"/>
    </source>
</evidence>
<comment type="caution">
    <text evidence="2">The sequence shown here is derived from an EMBL/GenBank/DDBJ whole genome shotgun (WGS) entry which is preliminary data.</text>
</comment>
<protein>
    <submittedName>
        <fullName evidence="2">Uncharacterized protein</fullName>
    </submittedName>
</protein>
<dbReference type="Proteomes" id="UP001642360">
    <property type="component" value="Unassembled WGS sequence"/>
</dbReference>
<dbReference type="EMBL" id="CAUOFW020002058">
    <property type="protein sequence ID" value="CAK9150599.1"/>
    <property type="molecule type" value="Genomic_DNA"/>
</dbReference>
<feature type="region of interest" description="Disordered" evidence="1">
    <location>
        <begin position="126"/>
        <end position="151"/>
    </location>
</feature>
<sequence length="151" mass="17058">MEIFLNCAIPMAPLLPKITIPNYKCIKARAVHCFGKNGEPNGLSGVPLQTGLESHENKEMHQDLLQPLNSESEKKDNDIWKLFREAQQNILHLNKQRLMAIEEVQRLKSEKKSLLDKIEQFEANVHTDTGKGENGPSVVSDTADALEHDYL</sequence>
<evidence type="ECO:0000313" key="3">
    <source>
        <dbReference type="Proteomes" id="UP001642360"/>
    </source>
</evidence>
<gene>
    <name evidence="2" type="ORF">ILEXP_LOCUS18758</name>
</gene>
<proteinExistence type="predicted"/>
<dbReference type="AlphaFoldDB" id="A0ABC8S046"/>